<sequence length="709" mass="71362">MNVSDVLESYFGPAAERLGQAAGLDAREAERVLHVGVPLQLDALADHARTPEGQAQIAEALANIPIFSSVEAALNEPDGVSHLQQAGELLAPALLGERANSIAAQVAGQADPGGVQQLLHMTLPLLLSFLGQRGLSAAQIGSILPELKGSLGAAAAVGGALTAADLVDFLKAQFGGQTADRLGKAAGFTGGTAARAAQAAWPIVLNALANKGHTEAGAAELLTRTRDLQRLTHPDGTLNTALLNDPAETARLEGQGRGLLAALFPNVDAVTGRFGSAVGGSGTSAGRLLALTAPLVLALVLSRTRAASLNAGDLSALLAEVRPLLPGVLPAGLTSLGALLVPAPQVETVAAAVSPPPRITQTPPAPDRTAAPPPPPPAATPAPAPSVRRGGFLWWLVPLLLLLGLGGCWFLRQPNTTNPSTTTGVTSNGIAVTDPASGATLPAEDFVMSGTAPAGETLSVEDQGQQVVSVKVGPDGRWQVAVPAPTPGEHTYTVSGQNGARSEVRVNVTGGDTGNTTSNAATGGTAADGFTITEPAAGAQLPAGGFTLRGTGTPGQTVQVLEDDTSLGNVTVAADGSWSLNVPSPAAGAHTYTLQGTDGTQLASVAATVAAPEANASAAACTQAYTLSITNGQTVSQPFRFGGVGQGEGYRVTVKRGDRIVGTKNVPLDATCGWSYQSRPGAGTVTYEVRPLGQTEAAPLSTVTLTVTP</sequence>
<feature type="region of interest" description="Disordered" evidence="1">
    <location>
        <begin position="352"/>
        <end position="384"/>
    </location>
</feature>
<evidence type="ECO:0000256" key="1">
    <source>
        <dbReference type="SAM" id="MobiDB-lite"/>
    </source>
</evidence>
<dbReference type="eggNOG" id="COG1388">
    <property type="taxonomic scope" value="Bacteria"/>
</dbReference>
<dbReference type="EMBL" id="CP000359">
    <property type="protein sequence ID" value="ABF46207.1"/>
    <property type="molecule type" value="Genomic_DNA"/>
</dbReference>
<evidence type="ECO:0000313" key="4">
    <source>
        <dbReference type="Proteomes" id="UP000002431"/>
    </source>
</evidence>
<reference evidence="3" key="1">
    <citation type="submission" date="2006-04" db="EMBL/GenBank/DDBJ databases">
        <title>Complete sequence of chromosome of Deinococcus geothermalis DSM 11300.</title>
        <authorList>
            <consortium name="US DOE Joint Genome Institute"/>
            <person name="Copeland A."/>
            <person name="Lucas S."/>
            <person name="Lapidus A."/>
            <person name="Barry K."/>
            <person name="Detter J.C."/>
            <person name="Glavina del Rio T."/>
            <person name="Hammon N."/>
            <person name="Israni S."/>
            <person name="Dalin E."/>
            <person name="Tice H."/>
            <person name="Pitluck S."/>
            <person name="Brettin T."/>
            <person name="Bruce D."/>
            <person name="Han C."/>
            <person name="Tapia R."/>
            <person name="Saunders E."/>
            <person name="Gilna P."/>
            <person name="Schmutz J."/>
            <person name="Larimer F."/>
            <person name="Land M."/>
            <person name="Hauser L."/>
            <person name="Kyrpides N."/>
            <person name="Kim E."/>
            <person name="Daly M.J."/>
            <person name="Fredrickson J.K."/>
            <person name="Makarova K.S."/>
            <person name="Gaidamakova E.K."/>
            <person name="Zhai M."/>
            <person name="Richardson P."/>
        </authorList>
    </citation>
    <scope>NUCLEOTIDE SEQUENCE</scope>
    <source>
        <strain evidence="3">DSM 11300</strain>
    </source>
</reference>
<dbReference type="Gene3D" id="2.60.40.10">
    <property type="entry name" value="Immunoglobulins"/>
    <property type="match status" value="2"/>
</dbReference>
<dbReference type="InterPro" id="IPR009282">
    <property type="entry name" value="DUF937"/>
</dbReference>
<feature type="compositionally biased region" description="Pro residues" evidence="1">
    <location>
        <begin position="354"/>
        <end position="384"/>
    </location>
</feature>
<dbReference type="Pfam" id="PF17936">
    <property type="entry name" value="Big_6"/>
    <property type="match status" value="1"/>
</dbReference>
<dbReference type="InterPro" id="IPR041498">
    <property type="entry name" value="Big_6"/>
</dbReference>
<dbReference type="AlphaFoldDB" id="Q1IX27"/>
<dbReference type="Pfam" id="PF06078">
    <property type="entry name" value="DUF937"/>
    <property type="match status" value="2"/>
</dbReference>
<dbReference type="KEGG" id="dge:Dgeo_1912"/>
<accession>Q1IX27</accession>
<gene>
    <name evidence="3" type="ordered locus">Dgeo_1912</name>
</gene>
<dbReference type="STRING" id="319795.Dgeo_1912"/>
<organism evidence="3 4">
    <name type="scientific">Deinococcus geothermalis (strain DSM 11300 / CIP 105573 / AG-3a)</name>
    <dbReference type="NCBI Taxonomy" id="319795"/>
    <lineage>
        <taxon>Bacteria</taxon>
        <taxon>Thermotogati</taxon>
        <taxon>Deinococcota</taxon>
        <taxon>Deinococci</taxon>
        <taxon>Deinococcales</taxon>
        <taxon>Deinococcaceae</taxon>
        <taxon>Deinococcus</taxon>
    </lineage>
</organism>
<name>Q1IX27_DEIGD</name>
<dbReference type="InterPro" id="IPR013783">
    <property type="entry name" value="Ig-like_fold"/>
</dbReference>
<keyword evidence="4" id="KW-1185">Reference proteome</keyword>
<evidence type="ECO:0000259" key="2">
    <source>
        <dbReference type="Pfam" id="PF17936"/>
    </source>
</evidence>
<dbReference type="Proteomes" id="UP000002431">
    <property type="component" value="Chromosome"/>
</dbReference>
<proteinExistence type="predicted"/>
<feature type="domain" description="Bacterial Ig" evidence="2">
    <location>
        <begin position="540"/>
        <end position="612"/>
    </location>
</feature>
<evidence type="ECO:0000313" key="3">
    <source>
        <dbReference type="EMBL" id="ABF46207.1"/>
    </source>
</evidence>
<dbReference type="HOGENOM" id="CLU_389196_0_0_0"/>
<protein>
    <recommendedName>
        <fullName evidence="2">Bacterial Ig domain-containing protein</fullName>
    </recommendedName>
</protein>
<dbReference type="RefSeq" id="WP_011531034.1">
    <property type="nucleotide sequence ID" value="NC_008025.1"/>
</dbReference>